<dbReference type="AlphaFoldDB" id="A0AAN8JGX9"/>
<accession>A0AAN8JGX9</accession>
<keyword evidence="2" id="KW-1185">Reference proteome</keyword>
<proteinExistence type="predicted"/>
<evidence type="ECO:0000313" key="1">
    <source>
        <dbReference type="EMBL" id="KAK6177307.1"/>
    </source>
</evidence>
<evidence type="ECO:0000313" key="2">
    <source>
        <dbReference type="Proteomes" id="UP001347796"/>
    </source>
</evidence>
<organism evidence="1 2">
    <name type="scientific">Patella caerulea</name>
    <name type="common">Rayed Mediterranean limpet</name>
    <dbReference type="NCBI Taxonomy" id="87958"/>
    <lineage>
        <taxon>Eukaryota</taxon>
        <taxon>Metazoa</taxon>
        <taxon>Spiralia</taxon>
        <taxon>Lophotrochozoa</taxon>
        <taxon>Mollusca</taxon>
        <taxon>Gastropoda</taxon>
        <taxon>Patellogastropoda</taxon>
        <taxon>Patelloidea</taxon>
        <taxon>Patellidae</taxon>
        <taxon>Patella</taxon>
    </lineage>
</organism>
<dbReference type="EMBL" id="JAZGQO010000010">
    <property type="protein sequence ID" value="KAK6177307.1"/>
    <property type="molecule type" value="Genomic_DNA"/>
</dbReference>
<protein>
    <submittedName>
        <fullName evidence="1">Uncharacterized protein</fullName>
    </submittedName>
</protein>
<dbReference type="Proteomes" id="UP001347796">
    <property type="component" value="Unassembled WGS sequence"/>
</dbReference>
<gene>
    <name evidence="1" type="ORF">SNE40_015433</name>
</gene>
<sequence>MYDSVYIADLTVYCTFKGSVLPTRINVSDAGFVPGLCHSTNLTTGKEYVVFLSQQDNKYTPTYKEDLPNDQYLEEIGLLCEHDINYPQGLDESTATMMCPDNYPDYPDCIRYTEPEPDTEPEVKPLDKNTPIVEVTKPGEVSGDGGKEINDGGNGGSGVMNVTCLLAYICVFVSLWL</sequence>
<reference evidence="1 2" key="1">
    <citation type="submission" date="2024-01" db="EMBL/GenBank/DDBJ databases">
        <title>The genome of the rayed Mediterranean limpet Patella caerulea (Linnaeus, 1758).</title>
        <authorList>
            <person name="Anh-Thu Weber A."/>
            <person name="Halstead-Nussloch G."/>
        </authorList>
    </citation>
    <scope>NUCLEOTIDE SEQUENCE [LARGE SCALE GENOMIC DNA]</scope>
    <source>
        <strain evidence="1">AATW-2023a</strain>
        <tissue evidence="1">Whole specimen</tissue>
    </source>
</reference>
<name>A0AAN8JGX9_PATCE</name>
<comment type="caution">
    <text evidence="1">The sequence shown here is derived from an EMBL/GenBank/DDBJ whole genome shotgun (WGS) entry which is preliminary data.</text>
</comment>